<dbReference type="Pfam" id="PF12821">
    <property type="entry name" value="ThrE_2"/>
    <property type="match status" value="1"/>
</dbReference>
<dbReference type="EMBL" id="VWSJ01000006">
    <property type="protein sequence ID" value="MSN96086.1"/>
    <property type="molecule type" value="Genomic_DNA"/>
</dbReference>
<evidence type="ECO:0000256" key="8">
    <source>
        <dbReference type="SAM" id="Phobius"/>
    </source>
</evidence>
<evidence type="ECO:0000259" key="9">
    <source>
        <dbReference type="Pfam" id="PF12821"/>
    </source>
</evidence>
<evidence type="ECO:0000256" key="4">
    <source>
        <dbReference type="ARBA" id="ARBA00022692"/>
    </source>
</evidence>
<evidence type="ECO:0000313" key="11">
    <source>
        <dbReference type="Proteomes" id="UP000476338"/>
    </source>
</evidence>
<keyword evidence="2" id="KW-1003">Cell membrane</keyword>
<dbReference type="InterPro" id="IPR024528">
    <property type="entry name" value="ThrE_2"/>
</dbReference>
<proteinExistence type="inferred from homology"/>
<accession>A0A6L5WGX5</accession>
<evidence type="ECO:0000256" key="6">
    <source>
        <dbReference type="ARBA" id="ARBA00023136"/>
    </source>
</evidence>
<keyword evidence="11" id="KW-1185">Reference proteome</keyword>
<evidence type="ECO:0000256" key="7">
    <source>
        <dbReference type="ARBA" id="ARBA00034125"/>
    </source>
</evidence>
<name>A0A6L5WGX5_9BACT</name>
<dbReference type="InterPro" id="IPR050539">
    <property type="entry name" value="ThrE_Dicarb/AminoAcid_Exp"/>
</dbReference>
<feature type="transmembrane region" description="Helical" evidence="8">
    <location>
        <begin position="84"/>
        <end position="107"/>
    </location>
</feature>
<evidence type="ECO:0000256" key="5">
    <source>
        <dbReference type="ARBA" id="ARBA00022989"/>
    </source>
</evidence>
<reference evidence="10 11" key="2">
    <citation type="submission" date="2020-03" db="EMBL/GenBank/DDBJ databases">
        <title>Campylobacter portucalensis sp. nov., a new species of Campylobacter isolated from the reproductive tract of bulls.</title>
        <authorList>
            <person name="Silva M.F."/>
            <person name="Pereira G."/>
            <person name="Carneiro C."/>
            <person name="Hemphill A."/>
            <person name="Mateus L."/>
            <person name="Lopes-Da-Costa L."/>
            <person name="Silva E."/>
        </authorList>
    </citation>
    <scope>NUCLEOTIDE SEQUENCE [LARGE SCALE GENOMIC DNA]</scope>
    <source>
        <strain evidence="10 11">FMV-PI01</strain>
    </source>
</reference>
<feature type="transmembrane region" description="Helical" evidence="8">
    <location>
        <begin position="28"/>
        <end position="47"/>
    </location>
</feature>
<feature type="transmembrane region" description="Helical" evidence="8">
    <location>
        <begin position="53"/>
        <end position="72"/>
    </location>
</feature>
<evidence type="ECO:0000313" key="10">
    <source>
        <dbReference type="EMBL" id="MSN96086.1"/>
    </source>
</evidence>
<evidence type="ECO:0000256" key="3">
    <source>
        <dbReference type="ARBA" id="ARBA00022519"/>
    </source>
</evidence>
<protein>
    <submittedName>
        <fullName evidence="10">Threonine/serine exporter</fullName>
    </submittedName>
</protein>
<feature type="domain" description="Threonine/Serine exporter ThrE" evidence="9">
    <location>
        <begin position="8"/>
        <end position="144"/>
    </location>
</feature>
<keyword evidence="3" id="KW-0997">Cell inner membrane</keyword>
<sequence>MSEFLINGIFAAIAGLGFSYANKPPKQILIFCALFGGCGFMLRVLILANTINYALATFLSALCVGLVCVFVAQKLKTPIEILAFPSLLPMIPGLFAYKTVLAVFMFIKSEDEAKKIHYLVEIFDYGFTTISTMFALAIGISVALLVFYEKSFTMTRRKNFRNKYIKK</sequence>
<comment type="subcellular location">
    <subcellularLocation>
        <location evidence="1">Cell membrane</location>
        <topology evidence="1">Multi-pass membrane protein</topology>
    </subcellularLocation>
</comment>
<feature type="transmembrane region" description="Helical" evidence="8">
    <location>
        <begin position="127"/>
        <end position="148"/>
    </location>
</feature>
<keyword evidence="6 8" id="KW-0472">Membrane</keyword>
<dbReference type="GO" id="GO:0005886">
    <property type="term" value="C:plasma membrane"/>
    <property type="evidence" value="ECO:0007669"/>
    <property type="project" value="UniProtKB-SubCell"/>
</dbReference>
<evidence type="ECO:0000256" key="2">
    <source>
        <dbReference type="ARBA" id="ARBA00022475"/>
    </source>
</evidence>
<evidence type="ECO:0000256" key="1">
    <source>
        <dbReference type="ARBA" id="ARBA00004651"/>
    </source>
</evidence>
<dbReference type="PANTHER" id="PTHR34390">
    <property type="entry name" value="UPF0442 PROTEIN YJJB-RELATED"/>
    <property type="match status" value="1"/>
</dbReference>
<comment type="caution">
    <text evidence="10">The sequence shown here is derived from an EMBL/GenBank/DDBJ whole genome shotgun (WGS) entry which is preliminary data.</text>
</comment>
<keyword evidence="4 8" id="KW-0812">Transmembrane</keyword>
<gene>
    <name evidence="10" type="ORF">F1B92_02565</name>
</gene>
<dbReference type="PANTHER" id="PTHR34390:SF1">
    <property type="entry name" value="SUCCINATE TRANSPORTER SUBUNIT YJJB-RELATED"/>
    <property type="match status" value="1"/>
</dbReference>
<feature type="transmembrane region" description="Helical" evidence="8">
    <location>
        <begin position="6"/>
        <end position="21"/>
    </location>
</feature>
<comment type="similarity">
    <text evidence="7">Belongs to the ThrE exporter (TC 2.A.79) family.</text>
</comment>
<reference evidence="10 11" key="1">
    <citation type="submission" date="2019-09" db="EMBL/GenBank/DDBJ databases">
        <authorList>
            <person name="Silva M."/>
            <person name="Pereira G."/>
            <person name="Lopes-Da-Costa L."/>
            <person name="Silva E."/>
        </authorList>
    </citation>
    <scope>NUCLEOTIDE SEQUENCE [LARGE SCALE GENOMIC DNA]</scope>
    <source>
        <strain evidence="10 11">FMV-PI01</strain>
    </source>
</reference>
<organism evidence="10 11">
    <name type="scientific">Campylobacter portucalensis</name>
    <dbReference type="NCBI Taxonomy" id="2608384"/>
    <lineage>
        <taxon>Bacteria</taxon>
        <taxon>Pseudomonadati</taxon>
        <taxon>Campylobacterota</taxon>
        <taxon>Epsilonproteobacteria</taxon>
        <taxon>Campylobacterales</taxon>
        <taxon>Campylobacteraceae</taxon>
        <taxon>Campylobacter</taxon>
    </lineage>
</organism>
<dbReference type="GO" id="GO:0015744">
    <property type="term" value="P:succinate transport"/>
    <property type="evidence" value="ECO:0007669"/>
    <property type="project" value="TreeGrafter"/>
</dbReference>
<dbReference type="AlphaFoldDB" id="A0A6L5WGX5"/>
<dbReference type="Proteomes" id="UP000476338">
    <property type="component" value="Unassembled WGS sequence"/>
</dbReference>
<keyword evidence="5 8" id="KW-1133">Transmembrane helix</keyword>
<dbReference type="RefSeq" id="WP_154570350.1">
    <property type="nucleotide sequence ID" value="NZ_VWSJ01000006.1"/>
</dbReference>